<keyword evidence="2" id="KW-0808">Transferase</keyword>
<dbReference type="GO" id="GO:0016757">
    <property type="term" value="F:glycosyltransferase activity"/>
    <property type="evidence" value="ECO:0007669"/>
    <property type="project" value="UniProtKB-KW"/>
</dbReference>
<name>A0ABD5MA50_9EURY</name>
<evidence type="ECO:0000313" key="3">
    <source>
        <dbReference type="Proteomes" id="UP001570511"/>
    </source>
</evidence>
<proteinExistence type="predicted"/>
<evidence type="ECO:0000313" key="2">
    <source>
        <dbReference type="EMBL" id="MFA1610787.1"/>
    </source>
</evidence>
<dbReference type="PANTHER" id="PTHR22916">
    <property type="entry name" value="GLYCOSYLTRANSFERASE"/>
    <property type="match status" value="1"/>
</dbReference>
<dbReference type="CDD" id="cd00761">
    <property type="entry name" value="Glyco_tranf_GTA_type"/>
    <property type="match status" value="1"/>
</dbReference>
<dbReference type="EC" id="2.4.-.-" evidence="2"/>
<dbReference type="SUPFAM" id="SSF53448">
    <property type="entry name" value="Nucleotide-diphospho-sugar transferases"/>
    <property type="match status" value="1"/>
</dbReference>
<dbReference type="RefSeq" id="WP_372388563.1">
    <property type="nucleotide sequence ID" value="NZ_JBGNYA010000001.1"/>
</dbReference>
<gene>
    <name evidence="2" type="ORF">OS889_07185</name>
</gene>
<keyword evidence="2" id="KW-0328">Glycosyltransferase</keyword>
<dbReference type="Gene3D" id="3.90.550.10">
    <property type="entry name" value="Spore Coat Polysaccharide Biosynthesis Protein SpsA, Chain A"/>
    <property type="match status" value="1"/>
</dbReference>
<dbReference type="InterPro" id="IPR001173">
    <property type="entry name" value="Glyco_trans_2-like"/>
</dbReference>
<dbReference type="Pfam" id="PF00535">
    <property type="entry name" value="Glycos_transf_2"/>
    <property type="match status" value="1"/>
</dbReference>
<dbReference type="EMBL" id="JBGNYA010000001">
    <property type="protein sequence ID" value="MFA1610787.1"/>
    <property type="molecule type" value="Genomic_DNA"/>
</dbReference>
<feature type="domain" description="Glycosyltransferase 2-like" evidence="1">
    <location>
        <begin position="5"/>
        <end position="108"/>
    </location>
</feature>
<organism evidence="2 3">
    <name type="scientific">Halobellus rubicundus</name>
    <dbReference type="NCBI Taxonomy" id="2996466"/>
    <lineage>
        <taxon>Archaea</taxon>
        <taxon>Methanobacteriati</taxon>
        <taxon>Methanobacteriota</taxon>
        <taxon>Stenosarchaea group</taxon>
        <taxon>Halobacteria</taxon>
        <taxon>Halobacteriales</taxon>
        <taxon>Haloferacaceae</taxon>
        <taxon>Halobellus</taxon>
    </lineage>
</organism>
<keyword evidence="3" id="KW-1185">Reference proteome</keyword>
<dbReference type="AlphaFoldDB" id="A0ABD5MA50"/>
<accession>A0ABD5MA50</accession>
<reference evidence="2 3" key="1">
    <citation type="submission" date="2024-08" db="EMBL/GenBank/DDBJ databases">
        <title>Halobellus sp. MBLA0158 whole genome sequence.</title>
        <authorList>
            <person name="Hwang C.Y."/>
            <person name="Cho E.-S."/>
            <person name="Seo M.-J."/>
        </authorList>
    </citation>
    <scope>NUCLEOTIDE SEQUENCE [LARGE SCALE GENOMIC DNA]</scope>
    <source>
        <strain evidence="2 3">MBLA0158</strain>
    </source>
</reference>
<comment type="caution">
    <text evidence="2">The sequence shown here is derived from an EMBL/GenBank/DDBJ whole genome shotgun (WGS) entry which is preliminary data.</text>
</comment>
<dbReference type="InterPro" id="IPR029044">
    <property type="entry name" value="Nucleotide-diphossugar_trans"/>
</dbReference>
<evidence type="ECO:0000259" key="1">
    <source>
        <dbReference type="Pfam" id="PF00535"/>
    </source>
</evidence>
<protein>
    <submittedName>
        <fullName evidence="2">Glycosyltransferase family 2 protein</fullName>
        <ecNumber evidence="2">2.4.-.-</ecNumber>
    </submittedName>
</protein>
<sequence length="283" mass="33034">MVTYSIAICNYNMGETIEESLRSILNAVDDRFEVVVVDGGSTDDSIDILRKINQEYECLRFISLPQSKTRKLGRDRDISIRYSNGKYVLLHIDCDDKYDERIVDLAEAYKQMDEKIDFRFGLTGGHVTIARRDFLLDIGSYRNISAAEDLDLWRRMMAVDGYINLKCEVLYNKIGYNKSYAELLKRILDMRVSEFQTGMSYRSFVRTRISEKTIYKTLIAIAIATIAYPIAMTKPSFKKPSGGFHRYEKYMRYRSKHTRAPEEIEKKYNIDIDWGNIKEDSQD</sequence>
<dbReference type="Proteomes" id="UP001570511">
    <property type="component" value="Unassembled WGS sequence"/>
</dbReference>